<reference evidence="5" key="1">
    <citation type="submission" date="2024-04" db="EMBL/GenBank/DDBJ databases">
        <authorList>
            <person name="Shaw F."/>
            <person name="Minotto A."/>
        </authorList>
    </citation>
    <scope>NUCLEOTIDE SEQUENCE [LARGE SCALE GENOMIC DNA]</scope>
</reference>
<feature type="domain" description="Alanine dehydrogenase/pyridine nucleotide transhydrogenase N-terminal" evidence="3">
    <location>
        <begin position="30"/>
        <end position="182"/>
    </location>
</feature>
<dbReference type="SUPFAM" id="SSF52283">
    <property type="entry name" value="Formate/glycerate dehydrogenase catalytic domain-like"/>
    <property type="match status" value="1"/>
</dbReference>
<dbReference type="InterPro" id="IPR036291">
    <property type="entry name" value="NAD(P)-bd_dom_sf"/>
</dbReference>
<evidence type="ECO:0000256" key="1">
    <source>
        <dbReference type="ARBA" id="ARBA00023002"/>
    </source>
</evidence>
<dbReference type="Gene3D" id="1.10.1870.10">
    <property type="entry name" value="Domain 3, Saccharopine reductase"/>
    <property type="match status" value="1"/>
</dbReference>
<dbReference type="PANTHER" id="PTHR11133">
    <property type="entry name" value="SACCHAROPINE DEHYDROGENASE"/>
    <property type="match status" value="1"/>
</dbReference>
<keyword evidence="1" id="KW-0560">Oxidoreductase</keyword>
<dbReference type="InterPro" id="IPR005097">
    <property type="entry name" value="Sacchrp_dh_NADP-bd"/>
</dbReference>
<dbReference type="Pfam" id="PF05222">
    <property type="entry name" value="AlaDh_PNT_N"/>
    <property type="match status" value="1"/>
</dbReference>
<dbReference type="PANTHER" id="PTHR11133:SF22">
    <property type="entry name" value="ALPHA-AMINOADIPIC SEMIALDEHYDE SYNTHASE, MITOCHONDRIAL"/>
    <property type="match status" value="1"/>
</dbReference>
<dbReference type="SMART" id="SM01003">
    <property type="entry name" value="AlaDh_PNT_N"/>
    <property type="match status" value="1"/>
</dbReference>
<dbReference type="Gene3D" id="3.40.50.720">
    <property type="entry name" value="NAD(P)-binding Rossmann-like Domain"/>
    <property type="match status" value="2"/>
</dbReference>
<keyword evidence="5" id="KW-1185">Reference proteome</keyword>
<dbReference type="SUPFAM" id="SSF55347">
    <property type="entry name" value="Glyceraldehyde-3-phosphate dehydrogenase-like, C-terminal domain"/>
    <property type="match status" value="1"/>
</dbReference>
<proteinExistence type="predicted"/>
<dbReference type="InterPro" id="IPR032095">
    <property type="entry name" value="Sacchrp_dh-like_C"/>
</dbReference>
<dbReference type="Gene3D" id="3.30.360.10">
    <property type="entry name" value="Dihydrodipicolinate Reductase, domain 2"/>
    <property type="match status" value="1"/>
</dbReference>
<protein>
    <recommendedName>
        <fullName evidence="3">Alanine dehydrogenase/pyridine nucleotide transhydrogenase N-terminal domain-containing protein</fullName>
    </recommendedName>
</protein>
<dbReference type="InterPro" id="IPR051168">
    <property type="entry name" value="AASS"/>
</dbReference>
<dbReference type="EMBL" id="OZ037945">
    <property type="protein sequence ID" value="CAL1702400.1"/>
    <property type="molecule type" value="Genomic_DNA"/>
</dbReference>
<keyword evidence="2" id="KW-0028">Amino-acid biosynthesis</keyword>
<evidence type="ECO:0000259" key="3">
    <source>
        <dbReference type="SMART" id="SM01003"/>
    </source>
</evidence>
<dbReference type="Pfam" id="PF16653">
    <property type="entry name" value="Sacchrp_dh_C"/>
    <property type="match status" value="1"/>
</dbReference>
<dbReference type="Proteomes" id="UP001497453">
    <property type="component" value="Chromosome 2"/>
</dbReference>
<dbReference type="CDD" id="cd12189">
    <property type="entry name" value="LKR_SDH_like"/>
    <property type="match status" value="1"/>
</dbReference>
<keyword evidence="2" id="KW-0457">Lysine biosynthesis</keyword>
<dbReference type="InterPro" id="IPR007886">
    <property type="entry name" value="AlaDH/PNT_N"/>
</dbReference>
<evidence type="ECO:0000313" key="4">
    <source>
        <dbReference type="EMBL" id="CAL1702400.1"/>
    </source>
</evidence>
<name>A0ABP1D3F9_9APHY</name>
<evidence type="ECO:0000313" key="5">
    <source>
        <dbReference type="Proteomes" id="UP001497453"/>
    </source>
</evidence>
<sequence>MTVLRRTRLTLHRVARRAYHASRPKKLTIGIRREDPQRIWERRCPVSPEAVAKLVQTEDVDVLVQDCERRVWSSKEFVEAGARVHPTLSPTHITIGIKEPPVHEMLVDPVPSPYNGPPELLPRTHLMFSHTTKGQLYNMELLSKFLVSKDATNLPARLIDYELLTGEDGKRTVGFGWFAGVAGALESLSALAHALLELGVASPFLYTPRPHNLPNLESIISTLRERVGLAISSNQTPKGVGPIVIGVTGTGKVSEGVLDLLKHLPICKVGVEELPTLVSDPNTRLDQIYLVHALPQDYFIRRGGEPYDRSHYYANPSDYKSEFHLKVAPYLTLLMNGAGWAPSFPRLMTNEQLANALERARQVGRGRFICVGDISCDVEGGLEYMPRPSTLSLPSYKTRPPSLPAHLPSITMMSVDILPTALPLEASKHFSSVLYPYLRTLIRQYRAGAGQLTIPVDAEEEARLSSLGRATVAQNGVLTEPHKWLEGPLSTWRQSIAKTSSDSAHVSAANSGTLVTERKKKVLVLGSGMVAGPAIDEICSWKDTELVVASNILHEAQRLTSSHSNAKSVALDVNDLDKVGALVSEADVVISLLPVPFHPRIAELCIKHGKHMVTASYISPAMKSLHERATDSSVLLLNEIGLDPGIDHCSAFSLFNGLREAKKRVVSFTSFCGGLPAPENAEGVPLKYKFSWSPKGVLSAALNSARFKLWDQVQEIPGRDLLKERFPNLPISDVLKLEGIANRDSLPYRETYDLGPLDGIRTLFRGTLRYEGFSRLMHLFKSIGLLDTELKVHPEHWSSFIQETIQARLGSPLPNDTASLQSALNDLLPGEDTQYLLDACSSLGILPPALRPLVTEQVGESDLPAVPSQPSTPIELFAALLAHRLRYLPGERDLVVLSHEVVAQEPSTGEESIHTSSLVAYGTPQASAMARTVGLPVALAARIVLDGKVSARGVWGPGVDRAVWKGVLTGLEQRGIGFKESVSRQRRVGGIVETSLRDARRISA</sequence>
<dbReference type="Pfam" id="PF03435">
    <property type="entry name" value="Sacchrp_dh_NADP"/>
    <property type="match status" value="1"/>
</dbReference>
<gene>
    <name evidence="4" type="ORF">GFSPODELE1_LOCUS4024</name>
</gene>
<accession>A0ABP1D3F9</accession>
<evidence type="ECO:0000256" key="2">
    <source>
        <dbReference type="ARBA" id="ARBA00023154"/>
    </source>
</evidence>
<dbReference type="SUPFAM" id="SSF51735">
    <property type="entry name" value="NAD(P)-binding Rossmann-fold domains"/>
    <property type="match status" value="1"/>
</dbReference>
<organism evidence="4 5">
    <name type="scientific">Somion occarium</name>
    <dbReference type="NCBI Taxonomy" id="3059160"/>
    <lineage>
        <taxon>Eukaryota</taxon>
        <taxon>Fungi</taxon>
        <taxon>Dikarya</taxon>
        <taxon>Basidiomycota</taxon>
        <taxon>Agaricomycotina</taxon>
        <taxon>Agaricomycetes</taxon>
        <taxon>Polyporales</taxon>
        <taxon>Cerrenaceae</taxon>
        <taxon>Somion</taxon>
    </lineage>
</organism>